<keyword evidence="3" id="KW-1185">Reference proteome</keyword>
<keyword evidence="2" id="KW-0067">ATP-binding</keyword>
<feature type="domain" description="Histidine kinase/HSP90-like ATPase" evidence="1">
    <location>
        <begin position="8"/>
        <end position="153"/>
    </location>
</feature>
<dbReference type="SUPFAM" id="SSF55874">
    <property type="entry name" value="ATPase domain of HSP90 chaperone/DNA topoisomerase II/histidine kinase"/>
    <property type="match status" value="1"/>
</dbReference>
<comment type="caution">
    <text evidence="2">The sequence shown here is derived from an EMBL/GenBank/DDBJ whole genome shotgun (WGS) entry which is preliminary data.</text>
</comment>
<dbReference type="InterPro" id="IPR003594">
    <property type="entry name" value="HATPase_dom"/>
</dbReference>
<protein>
    <submittedName>
        <fullName evidence="2">ATP-binding protein</fullName>
    </submittedName>
</protein>
<name>A0ABT8LK56_9BACT</name>
<dbReference type="EMBL" id="JAUJEB010000011">
    <property type="protein sequence ID" value="MDN5216801.1"/>
    <property type="molecule type" value="Genomic_DNA"/>
</dbReference>
<dbReference type="InterPro" id="IPR036890">
    <property type="entry name" value="HATPase_C_sf"/>
</dbReference>
<sequence>MLATNSFKADINNLAVLIDWIDQFEIENLPISKVKLKLLLNEAFVNACENVNDAATEVRVIIKRLSRRHGLSIIVTDQGRGFNIDGLRGGFKPAMIGKSYLVSPHPNLDLYAIPENVNKISFSSTVTNTHRASLPDRSRGILSMVNVADKVEYFYDPDSFNYLKISLFNPK</sequence>
<evidence type="ECO:0000313" key="2">
    <source>
        <dbReference type="EMBL" id="MDN5216801.1"/>
    </source>
</evidence>
<dbReference type="Proteomes" id="UP001172083">
    <property type="component" value="Unassembled WGS sequence"/>
</dbReference>
<reference evidence="2" key="1">
    <citation type="submission" date="2023-06" db="EMBL/GenBank/DDBJ databases">
        <title>Genomic of Agaribacillus aureum.</title>
        <authorList>
            <person name="Wang G."/>
        </authorList>
    </citation>
    <scope>NUCLEOTIDE SEQUENCE</scope>
    <source>
        <strain evidence="2">BMA12</strain>
    </source>
</reference>
<evidence type="ECO:0000259" key="1">
    <source>
        <dbReference type="Pfam" id="PF13581"/>
    </source>
</evidence>
<proteinExistence type="predicted"/>
<dbReference type="Pfam" id="PF13581">
    <property type="entry name" value="HATPase_c_2"/>
    <property type="match status" value="1"/>
</dbReference>
<keyword evidence="2" id="KW-0547">Nucleotide-binding</keyword>
<dbReference type="Gene3D" id="3.30.565.10">
    <property type="entry name" value="Histidine kinase-like ATPase, C-terminal domain"/>
    <property type="match status" value="1"/>
</dbReference>
<dbReference type="RefSeq" id="WP_346762139.1">
    <property type="nucleotide sequence ID" value="NZ_JAUJEB010000011.1"/>
</dbReference>
<gene>
    <name evidence="2" type="ORF">QQ020_32320</name>
</gene>
<accession>A0ABT8LK56</accession>
<organism evidence="2 3">
    <name type="scientific">Agaribacillus aureus</name>
    <dbReference type="NCBI Taxonomy" id="3051825"/>
    <lineage>
        <taxon>Bacteria</taxon>
        <taxon>Pseudomonadati</taxon>
        <taxon>Bacteroidota</taxon>
        <taxon>Cytophagia</taxon>
        <taxon>Cytophagales</taxon>
        <taxon>Splendidivirgaceae</taxon>
        <taxon>Agaribacillus</taxon>
    </lineage>
</organism>
<dbReference type="GO" id="GO:0005524">
    <property type="term" value="F:ATP binding"/>
    <property type="evidence" value="ECO:0007669"/>
    <property type="project" value="UniProtKB-KW"/>
</dbReference>
<evidence type="ECO:0000313" key="3">
    <source>
        <dbReference type="Proteomes" id="UP001172083"/>
    </source>
</evidence>